<dbReference type="InterPro" id="IPR015414">
    <property type="entry name" value="TMEM64"/>
</dbReference>
<dbReference type="EMBL" id="PFFQ01000013">
    <property type="protein sequence ID" value="PIW18260.1"/>
    <property type="molecule type" value="Genomic_DNA"/>
</dbReference>
<reference evidence="9 10" key="1">
    <citation type="submission" date="2017-09" db="EMBL/GenBank/DDBJ databases">
        <title>Depth-based differentiation of microbial function through sediment-hosted aquifers and enrichment of novel symbionts in the deep terrestrial subsurface.</title>
        <authorList>
            <person name="Probst A.J."/>
            <person name="Ladd B."/>
            <person name="Jarett J.K."/>
            <person name="Geller-Mcgrath D.E."/>
            <person name="Sieber C.M."/>
            <person name="Emerson J.B."/>
            <person name="Anantharaman K."/>
            <person name="Thomas B.C."/>
            <person name="Malmstrom R."/>
            <person name="Stieglmeier M."/>
            <person name="Klingl A."/>
            <person name="Woyke T."/>
            <person name="Ryan C.M."/>
            <person name="Banfield J.F."/>
        </authorList>
    </citation>
    <scope>NUCLEOTIDE SEQUENCE [LARGE SCALE GENOMIC DNA]</scope>
    <source>
        <strain evidence="9">CG17_big_fil_post_rev_8_21_14_2_50_48_46</strain>
    </source>
</reference>
<evidence type="ECO:0000256" key="5">
    <source>
        <dbReference type="ARBA" id="ARBA00023136"/>
    </source>
</evidence>
<dbReference type="Pfam" id="PF09335">
    <property type="entry name" value="VTT_dom"/>
    <property type="match status" value="1"/>
</dbReference>
<keyword evidence="4 6" id="KW-1133">Transmembrane helix</keyword>
<feature type="transmembrane region" description="Helical" evidence="6">
    <location>
        <begin position="271"/>
        <end position="289"/>
    </location>
</feature>
<comment type="caution">
    <text evidence="9">The sequence shown here is derived from an EMBL/GenBank/DDBJ whole genome shotgun (WGS) entry which is preliminary data.</text>
</comment>
<evidence type="ECO:0000259" key="8">
    <source>
        <dbReference type="Pfam" id="PF09335"/>
    </source>
</evidence>
<feature type="transmembrane region" description="Helical" evidence="6">
    <location>
        <begin position="124"/>
        <end position="147"/>
    </location>
</feature>
<feature type="transmembrane region" description="Helical" evidence="6">
    <location>
        <begin position="240"/>
        <end position="259"/>
    </location>
</feature>
<evidence type="ECO:0000256" key="1">
    <source>
        <dbReference type="ARBA" id="ARBA00004651"/>
    </source>
</evidence>
<dbReference type="InterPro" id="IPR032816">
    <property type="entry name" value="VTT_dom"/>
</dbReference>
<evidence type="ECO:0000256" key="6">
    <source>
        <dbReference type="RuleBase" id="RU366058"/>
    </source>
</evidence>
<name>A0A2M7G846_9BACT</name>
<keyword evidence="3 6" id="KW-0812">Transmembrane</keyword>
<accession>A0A2M7G846</accession>
<gene>
    <name evidence="9" type="ORF">COW36_05690</name>
</gene>
<evidence type="ECO:0000256" key="3">
    <source>
        <dbReference type="ARBA" id="ARBA00022692"/>
    </source>
</evidence>
<protein>
    <recommendedName>
        <fullName evidence="6">TVP38/TMEM64 family membrane protein</fullName>
    </recommendedName>
</protein>
<dbReference type="GO" id="GO:0005886">
    <property type="term" value="C:plasma membrane"/>
    <property type="evidence" value="ECO:0007669"/>
    <property type="project" value="UniProtKB-SubCell"/>
</dbReference>
<feature type="compositionally biased region" description="Pro residues" evidence="7">
    <location>
        <begin position="37"/>
        <end position="54"/>
    </location>
</feature>
<feature type="transmembrane region" description="Helical" evidence="6">
    <location>
        <begin position="154"/>
        <end position="177"/>
    </location>
</feature>
<feature type="region of interest" description="Disordered" evidence="7">
    <location>
        <begin position="1"/>
        <end position="66"/>
    </location>
</feature>
<comment type="subcellular location">
    <subcellularLocation>
        <location evidence="1 6">Cell membrane</location>
        <topology evidence="1 6">Multi-pass membrane protein</topology>
    </subcellularLocation>
</comment>
<keyword evidence="2 6" id="KW-1003">Cell membrane</keyword>
<dbReference type="PANTHER" id="PTHR12677:SF59">
    <property type="entry name" value="GOLGI APPARATUS MEMBRANE PROTEIN TVP38-RELATED"/>
    <property type="match status" value="1"/>
</dbReference>
<feature type="transmembrane region" description="Helical" evidence="6">
    <location>
        <begin position="85"/>
        <end position="104"/>
    </location>
</feature>
<feature type="compositionally biased region" description="Polar residues" evidence="7">
    <location>
        <begin position="8"/>
        <end position="33"/>
    </location>
</feature>
<keyword evidence="5 6" id="KW-0472">Membrane</keyword>
<evidence type="ECO:0000313" key="9">
    <source>
        <dbReference type="EMBL" id="PIW18260.1"/>
    </source>
</evidence>
<proteinExistence type="inferred from homology"/>
<dbReference type="Proteomes" id="UP000231019">
    <property type="component" value="Unassembled WGS sequence"/>
</dbReference>
<sequence>MNHEESPSPISGSGNSEKPNPSNRKPAELTSQGKALPPRPPQTMRKAPPPPKPPRQNHRTGPLPADMPIFDPTQPSFWQRIKYPLRWLAIAGILIVLIILFKRYELGSFFNQKQIQAWLTPFGIWAPLVFMGLFVVSMLLMVIPYSLMCGVGALLFGVAWGTLWSVLGGTLAALAVYGASRIVGQKMIRKQTGNPRWENLNRRLEKDGFYYLLLMRTIAILPFNLLNFACAFTAIKLRHFIFANLIGLIPFSFICGYGTTILLDTKISKTQIAILIGIVLLVLVPPLIFRQARKAKRKEHKERIQKAYD</sequence>
<comment type="similarity">
    <text evidence="6">Belongs to the TVP38/TMEM64 family.</text>
</comment>
<dbReference type="AlphaFoldDB" id="A0A2M7G846"/>
<evidence type="ECO:0000256" key="4">
    <source>
        <dbReference type="ARBA" id="ARBA00022989"/>
    </source>
</evidence>
<organism evidence="9 10">
    <name type="scientific">bacterium (Candidatus Blackallbacteria) CG17_big_fil_post_rev_8_21_14_2_50_48_46</name>
    <dbReference type="NCBI Taxonomy" id="2014261"/>
    <lineage>
        <taxon>Bacteria</taxon>
        <taxon>Candidatus Blackallbacteria</taxon>
    </lineage>
</organism>
<feature type="domain" description="VTT" evidence="8">
    <location>
        <begin position="143"/>
        <end position="257"/>
    </location>
</feature>
<evidence type="ECO:0000256" key="2">
    <source>
        <dbReference type="ARBA" id="ARBA00022475"/>
    </source>
</evidence>
<evidence type="ECO:0000313" key="10">
    <source>
        <dbReference type="Proteomes" id="UP000231019"/>
    </source>
</evidence>
<dbReference type="PANTHER" id="PTHR12677">
    <property type="entry name" value="GOLGI APPARATUS MEMBRANE PROTEIN TVP38-RELATED"/>
    <property type="match status" value="1"/>
</dbReference>
<evidence type="ECO:0000256" key="7">
    <source>
        <dbReference type="SAM" id="MobiDB-lite"/>
    </source>
</evidence>